<evidence type="ECO:0000313" key="14">
    <source>
        <dbReference type="Proteomes" id="UP000237105"/>
    </source>
</evidence>
<keyword evidence="6" id="KW-0029">Amino-acid transport</keyword>
<dbReference type="GO" id="GO:0012505">
    <property type="term" value="C:endomembrane system"/>
    <property type="evidence" value="ECO:0007669"/>
    <property type="project" value="UniProtKB-SubCell"/>
</dbReference>
<gene>
    <name evidence="13" type="ORF">PanWU01x14_245990</name>
</gene>
<dbReference type="GO" id="GO:0006865">
    <property type="term" value="P:amino acid transport"/>
    <property type="evidence" value="ECO:0007669"/>
    <property type="project" value="UniProtKB-KW"/>
</dbReference>
<evidence type="ECO:0000256" key="7">
    <source>
        <dbReference type="ARBA" id="ARBA00022989"/>
    </source>
</evidence>
<dbReference type="OrthoDB" id="40134at2759"/>
<organism evidence="13 14">
    <name type="scientific">Parasponia andersonii</name>
    <name type="common">Sponia andersonii</name>
    <dbReference type="NCBI Taxonomy" id="3476"/>
    <lineage>
        <taxon>Eukaryota</taxon>
        <taxon>Viridiplantae</taxon>
        <taxon>Streptophyta</taxon>
        <taxon>Embryophyta</taxon>
        <taxon>Tracheophyta</taxon>
        <taxon>Spermatophyta</taxon>
        <taxon>Magnoliopsida</taxon>
        <taxon>eudicotyledons</taxon>
        <taxon>Gunneridae</taxon>
        <taxon>Pentapetalae</taxon>
        <taxon>rosids</taxon>
        <taxon>fabids</taxon>
        <taxon>Rosales</taxon>
        <taxon>Cannabaceae</taxon>
        <taxon>Parasponia</taxon>
    </lineage>
</organism>
<feature type="transmembrane region" description="Helical" evidence="11">
    <location>
        <begin position="66"/>
        <end position="86"/>
    </location>
</feature>
<keyword evidence="9" id="KW-0927">Auxin signaling pathway</keyword>
<feature type="transmembrane region" description="Helical" evidence="11">
    <location>
        <begin position="226"/>
        <end position="248"/>
    </location>
</feature>
<feature type="domain" description="Amino acid transporter transmembrane" evidence="12">
    <location>
        <begin position="15"/>
        <end position="251"/>
    </location>
</feature>
<comment type="caution">
    <text evidence="13">The sequence shown here is derived from an EMBL/GenBank/DDBJ whole genome shotgun (WGS) entry which is preliminary data.</text>
</comment>
<keyword evidence="7 11" id="KW-1133">Transmembrane helix</keyword>
<accession>A0A2P5BEJ8</accession>
<feature type="non-terminal residue" evidence="13">
    <location>
        <position position="1"/>
    </location>
</feature>
<evidence type="ECO:0000313" key="13">
    <source>
        <dbReference type="EMBL" id="PON47218.1"/>
    </source>
</evidence>
<dbReference type="GO" id="GO:0015293">
    <property type="term" value="F:symporter activity"/>
    <property type="evidence" value="ECO:0007669"/>
    <property type="project" value="UniProtKB-KW"/>
</dbReference>
<evidence type="ECO:0000256" key="5">
    <source>
        <dbReference type="ARBA" id="ARBA00022847"/>
    </source>
</evidence>
<evidence type="ECO:0000256" key="6">
    <source>
        <dbReference type="ARBA" id="ARBA00022970"/>
    </source>
</evidence>
<protein>
    <submittedName>
        <fullName evidence="13">Amino acid transporter, transmembrane domain containing protein</fullName>
    </submittedName>
</protein>
<dbReference type="EMBL" id="JXTB01000298">
    <property type="protein sequence ID" value="PON47218.1"/>
    <property type="molecule type" value="Genomic_DNA"/>
</dbReference>
<comment type="function">
    <text evidence="10">Carrier protein involved in proton-driven auxin influx. Mediates the formation of auxin gradient from developing leaves (site of auxin biosynthesis) to tips by contributing to the loading of auxin in vascular tissues and facilitating acropetal (base to tip) auxin transport within inner tissues of the root apex, and basipetal (tip to base) auxin transport within outer tissues of the root apex. May be involved in lateral roots and nodules formation.</text>
</comment>
<keyword evidence="8 11" id="KW-0472">Membrane</keyword>
<evidence type="ECO:0000256" key="1">
    <source>
        <dbReference type="ARBA" id="ARBA00004127"/>
    </source>
</evidence>
<dbReference type="InterPro" id="IPR013057">
    <property type="entry name" value="AA_transpt_TM"/>
</dbReference>
<reference evidence="14" key="1">
    <citation type="submission" date="2016-06" db="EMBL/GenBank/DDBJ databases">
        <title>Parallel loss of symbiosis genes in relatives of nitrogen-fixing non-legume Parasponia.</title>
        <authorList>
            <person name="Van Velzen R."/>
            <person name="Holmer R."/>
            <person name="Bu F."/>
            <person name="Rutten L."/>
            <person name="Van Zeijl A."/>
            <person name="Liu W."/>
            <person name="Santuari L."/>
            <person name="Cao Q."/>
            <person name="Sharma T."/>
            <person name="Shen D."/>
            <person name="Roswanjaya Y."/>
            <person name="Wardhani T."/>
            <person name="Kalhor M.S."/>
            <person name="Jansen J."/>
            <person name="Van den Hoogen J."/>
            <person name="Gungor B."/>
            <person name="Hartog M."/>
            <person name="Hontelez J."/>
            <person name="Verver J."/>
            <person name="Yang W.-C."/>
            <person name="Schijlen E."/>
            <person name="Repin R."/>
            <person name="Schilthuizen M."/>
            <person name="Schranz E."/>
            <person name="Heidstra R."/>
            <person name="Miyata K."/>
            <person name="Fedorova E."/>
            <person name="Kohlen W."/>
            <person name="Bisseling T."/>
            <person name="Smit S."/>
            <person name="Geurts R."/>
        </authorList>
    </citation>
    <scope>NUCLEOTIDE SEQUENCE [LARGE SCALE GENOMIC DNA]</scope>
    <source>
        <strain evidence="14">cv. WU1-14</strain>
    </source>
</reference>
<dbReference type="PANTHER" id="PTHR48017">
    <property type="entry name" value="OS05G0424000 PROTEIN-RELATED"/>
    <property type="match status" value="1"/>
</dbReference>
<keyword evidence="4 11" id="KW-0812">Transmembrane</keyword>
<evidence type="ECO:0000259" key="12">
    <source>
        <dbReference type="Pfam" id="PF01490"/>
    </source>
</evidence>
<keyword evidence="3" id="KW-0813">Transport</keyword>
<evidence type="ECO:0000256" key="8">
    <source>
        <dbReference type="ARBA" id="ARBA00023136"/>
    </source>
</evidence>
<sequence length="257" mass="28617">CNEDHGYVEGSIRGISTSNAAEKVWLISQALGDVAFAYPFSLILFEIQDTLESPPPESQTMKKASIISIVVTTMFYLLCGGCGYAALGDHTPGNLMTGFGFYEPYWLIDLANACVVLHLVGGYQIYSQPLFANVEQWLAEKLPHRGVLNKDYRLKLPLLAAFRLNPLRLCFRSAYVVTTTVIAMVFPYFNQILGVLGGINFWPLTIYFPVEMYLKQSDIEAWTAKWIMLRTFSAVFLVVTVFALIGSIEGLVSAKLS</sequence>
<evidence type="ECO:0000256" key="10">
    <source>
        <dbReference type="ARBA" id="ARBA00045588"/>
    </source>
</evidence>
<evidence type="ECO:0000256" key="3">
    <source>
        <dbReference type="ARBA" id="ARBA00022448"/>
    </source>
</evidence>
<dbReference type="AlphaFoldDB" id="A0A2P5BEJ8"/>
<dbReference type="GO" id="GO:0009734">
    <property type="term" value="P:auxin-activated signaling pathway"/>
    <property type="evidence" value="ECO:0007669"/>
    <property type="project" value="UniProtKB-KW"/>
</dbReference>
<comment type="similarity">
    <text evidence="2">Belongs to the amino acid/polyamine transporter 2 family. Amino acid/auxin permease (AAAP) (TC 2.A.18.1) subfamily.</text>
</comment>
<feature type="transmembrane region" description="Helical" evidence="11">
    <location>
        <begin position="106"/>
        <end position="126"/>
    </location>
</feature>
<feature type="transmembrane region" description="Helical" evidence="11">
    <location>
        <begin position="169"/>
        <end position="189"/>
    </location>
</feature>
<evidence type="ECO:0000256" key="2">
    <source>
        <dbReference type="ARBA" id="ARBA00005590"/>
    </source>
</evidence>
<evidence type="ECO:0000256" key="4">
    <source>
        <dbReference type="ARBA" id="ARBA00022692"/>
    </source>
</evidence>
<comment type="subcellular location">
    <subcellularLocation>
        <location evidence="1">Endomembrane system</location>
        <topology evidence="1">Multi-pass membrane protein</topology>
    </subcellularLocation>
</comment>
<dbReference type="Pfam" id="PF01490">
    <property type="entry name" value="Aa_trans"/>
    <property type="match status" value="1"/>
</dbReference>
<keyword evidence="14" id="KW-1185">Reference proteome</keyword>
<feature type="transmembrane region" description="Helical" evidence="11">
    <location>
        <begin position="195"/>
        <end position="214"/>
    </location>
</feature>
<evidence type="ECO:0000256" key="11">
    <source>
        <dbReference type="SAM" id="Phobius"/>
    </source>
</evidence>
<dbReference type="Proteomes" id="UP000237105">
    <property type="component" value="Unassembled WGS sequence"/>
</dbReference>
<evidence type="ECO:0000256" key="9">
    <source>
        <dbReference type="ARBA" id="ARBA00023294"/>
    </source>
</evidence>
<keyword evidence="5" id="KW-0769">Symport</keyword>
<dbReference type="STRING" id="3476.A0A2P5BEJ8"/>
<proteinExistence type="inferred from homology"/>
<name>A0A2P5BEJ8_PARAD</name>